<dbReference type="STRING" id="1550241.MA03_02365"/>
<sequence>MARLRYIDGLYWSSCPDSELLASLAREGLSMIVDLTEHECSYEPPPGVEIMEYPIMDFSFNPFEDVLVHVALPVLQRLQGGEKVLVHCRGGIGRSGITVAMILGLKYRLPASEVKRKLSTLGFMGETPSQSLAFRWFFRARDLVGEDLIVRLVNKLESIRDEKSSYWELYKNHASTVAGVALDILEAISGIINLEREDYLNAYVAGLLHDVGRVVSSEEEHHEKGARLALELGELTKCCNRLVVSKAIFHHRRSTDLLGDPELQNLGEKARLIAATVRLADTFDDVYSGWGAYEAYGCYRGIELEGSSLIFLLSCNPPIWLERRLAEKSSAFETLTGIRAMIEFADVEQDEL</sequence>
<dbReference type="InterPro" id="IPR029021">
    <property type="entry name" value="Prot-tyrosine_phosphatase-like"/>
</dbReference>
<dbReference type="SUPFAM" id="SSF109604">
    <property type="entry name" value="HD-domain/PDEase-like"/>
    <property type="match status" value="1"/>
</dbReference>
<dbReference type="PROSITE" id="PS50056">
    <property type="entry name" value="TYR_PHOSPHATASE_2"/>
    <property type="match status" value="1"/>
</dbReference>
<dbReference type="InterPro" id="IPR003607">
    <property type="entry name" value="HD/PDEase_dom"/>
</dbReference>
<protein>
    <recommendedName>
        <fullName evidence="1">Tyrosine specific protein phosphatases domain-containing protein</fullName>
    </recommendedName>
</protein>
<evidence type="ECO:0000259" key="1">
    <source>
        <dbReference type="PROSITE" id="PS50056"/>
    </source>
</evidence>
<organism evidence="2 3">
    <name type="scientific">Infirmifilum uzonense</name>
    <dbReference type="NCBI Taxonomy" id="1550241"/>
    <lineage>
        <taxon>Archaea</taxon>
        <taxon>Thermoproteota</taxon>
        <taxon>Thermoprotei</taxon>
        <taxon>Thermofilales</taxon>
        <taxon>Thermofilaceae</taxon>
        <taxon>Infirmifilum</taxon>
    </lineage>
</organism>
<dbReference type="Proteomes" id="UP000067434">
    <property type="component" value="Chromosome"/>
</dbReference>
<evidence type="ECO:0000313" key="2">
    <source>
        <dbReference type="EMBL" id="AKG38346.1"/>
    </source>
</evidence>
<gene>
    <name evidence="2" type="ORF">MA03_02365</name>
</gene>
<dbReference type="EMBL" id="CP009961">
    <property type="protein sequence ID" value="AKG38346.1"/>
    <property type="molecule type" value="Genomic_DNA"/>
</dbReference>
<dbReference type="GeneID" id="25401038"/>
<dbReference type="HOGENOM" id="CLU_825435_0_0_2"/>
<dbReference type="CDD" id="cd00077">
    <property type="entry name" value="HDc"/>
    <property type="match status" value="1"/>
</dbReference>
<dbReference type="InterPro" id="IPR006674">
    <property type="entry name" value="HD_domain"/>
</dbReference>
<dbReference type="PATRIC" id="fig|1550241.5.peg.485"/>
<name>A0A0F7CKW0_9CREN</name>
<dbReference type="Gene3D" id="3.90.190.10">
    <property type="entry name" value="Protein tyrosine phosphatase superfamily"/>
    <property type="match status" value="1"/>
</dbReference>
<dbReference type="Gene3D" id="1.10.3210.10">
    <property type="entry name" value="Hypothetical protein af1432"/>
    <property type="match status" value="1"/>
</dbReference>
<feature type="domain" description="Tyrosine specific protein phosphatases" evidence="1">
    <location>
        <begin position="65"/>
        <end position="118"/>
    </location>
</feature>
<dbReference type="CDD" id="cd14498">
    <property type="entry name" value="DSP"/>
    <property type="match status" value="1"/>
</dbReference>
<proteinExistence type="predicted"/>
<keyword evidence="3" id="KW-1185">Reference proteome</keyword>
<dbReference type="AlphaFoldDB" id="A0A0F7CKW0"/>
<dbReference type="OrthoDB" id="117569at2157"/>
<dbReference type="Pfam" id="PF01966">
    <property type="entry name" value="HD"/>
    <property type="match status" value="1"/>
</dbReference>
<evidence type="ECO:0000313" key="3">
    <source>
        <dbReference type="Proteomes" id="UP000067434"/>
    </source>
</evidence>
<dbReference type="SUPFAM" id="SSF52799">
    <property type="entry name" value="(Phosphotyrosine protein) phosphatases II"/>
    <property type="match status" value="1"/>
</dbReference>
<accession>A0A0F7CKW0</accession>
<dbReference type="Pfam" id="PF22785">
    <property type="entry name" value="Tc-R-P"/>
    <property type="match status" value="1"/>
</dbReference>
<dbReference type="InterPro" id="IPR016130">
    <property type="entry name" value="Tyr_Pase_AS"/>
</dbReference>
<dbReference type="KEGG" id="thf:MA03_02365"/>
<dbReference type="PROSITE" id="PS00383">
    <property type="entry name" value="TYR_PHOSPHATASE_1"/>
    <property type="match status" value="1"/>
</dbReference>
<dbReference type="RefSeq" id="WP_052883736.1">
    <property type="nucleotide sequence ID" value="NZ_CP009961.1"/>
</dbReference>
<dbReference type="InterPro" id="IPR000387">
    <property type="entry name" value="Tyr_Pase_dom"/>
</dbReference>
<reference evidence="2 3" key="1">
    <citation type="journal article" date="2015" name="Stand. Genomic Sci.">
        <title>Complete genome sequence of and proposal of Thermofilum uzonense sp. nov. a novel hyperthermophilic crenarchaeon and emended description of the genus Thermofilum.</title>
        <authorList>
            <person name="Toshchakov S.V."/>
            <person name="Korzhenkov A.A."/>
            <person name="Samarov N.I."/>
            <person name="Mazunin I.O."/>
            <person name="Mozhey O.I."/>
            <person name="Shmyr I.S."/>
            <person name="Derbikova K.S."/>
            <person name="Taranov E.A."/>
            <person name="Dominova I.N."/>
            <person name="Bonch-Osmolovskaya E.A."/>
            <person name="Patrushev M.V."/>
            <person name="Podosokorskaya O.A."/>
            <person name="Kublanov I.V."/>
        </authorList>
    </citation>
    <scope>NUCLEOTIDE SEQUENCE [LARGE SCALE GENOMIC DNA]</scope>
    <source>
        <strain evidence="2 3">1807-2</strain>
    </source>
</reference>